<gene>
    <name evidence="2" type="ORF">BDV26DRAFT_303517</name>
</gene>
<name>A0A5N7BNX2_9EURO</name>
<organism evidence="2 3">
    <name type="scientific">Aspergillus bertholletiae</name>
    <dbReference type="NCBI Taxonomy" id="1226010"/>
    <lineage>
        <taxon>Eukaryota</taxon>
        <taxon>Fungi</taxon>
        <taxon>Dikarya</taxon>
        <taxon>Ascomycota</taxon>
        <taxon>Pezizomycotina</taxon>
        <taxon>Eurotiomycetes</taxon>
        <taxon>Eurotiomycetidae</taxon>
        <taxon>Eurotiales</taxon>
        <taxon>Aspergillaceae</taxon>
        <taxon>Aspergillus</taxon>
        <taxon>Aspergillus subgen. Circumdati</taxon>
    </lineage>
</organism>
<feature type="compositionally biased region" description="Basic and acidic residues" evidence="1">
    <location>
        <begin position="379"/>
        <end position="393"/>
    </location>
</feature>
<accession>A0A5N7BNX2</accession>
<feature type="compositionally biased region" description="Polar residues" evidence="1">
    <location>
        <begin position="429"/>
        <end position="446"/>
    </location>
</feature>
<dbReference type="Proteomes" id="UP000326198">
    <property type="component" value="Unassembled WGS sequence"/>
</dbReference>
<reference evidence="2 3" key="1">
    <citation type="submission" date="2019-04" db="EMBL/GenBank/DDBJ databases">
        <title>Friends and foes A comparative genomics studyof 23 Aspergillus species from section Flavi.</title>
        <authorList>
            <consortium name="DOE Joint Genome Institute"/>
            <person name="Kjaerbolling I."/>
            <person name="Vesth T."/>
            <person name="Frisvad J.C."/>
            <person name="Nybo J.L."/>
            <person name="Theobald S."/>
            <person name="Kildgaard S."/>
            <person name="Isbrandt T."/>
            <person name="Kuo A."/>
            <person name="Sato A."/>
            <person name="Lyhne E.K."/>
            <person name="Kogle M.E."/>
            <person name="Wiebenga A."/>
            <person name="Kun R.S."/>
            <person name="Lubbers R.J."/>
            <person name="Makela M.R."/>
            <person name="Barry K."/>
            <person name="Chovatia M."/>
            <person name="Clum A."/>
            <person name="Daum C."/>
            <person name="Haridas S."/>
            <person name="He G."/>
            <person name="LaButti K."/>
            <person name="Lipzen A."/>
            <person name="Mondo S."/>
            <person name="Riley R."/>
            <person name="Salamov A."/>
            <person name="Simmons B.A."/>
            <person name="Magnuson J.K."/>
            <person name="Henrissat B."/>
            <person name="Mortensen U.H."/>
            <person name="Larsen T.O."/>
            <person name="Devries R.P."/>
            <person name="Grigoriev I.V."/>
            <person name="Machida M."/>
            <person name="Baker S.E."/>
            <person name="Andersen M.R."/>
        </authorList>
    </citation>
    <scope>NUCLEOTIDE SEQUENCE [LARGE SCALE GENOMIC DNA]</scope>
    <source>
        <strain evidence="2 3">IBT 29228</strain>
    </source>
</reference>
<dbReference type="OrthoDB" id="4491750at2759"/>
<feature type="compositionally biased region" description="Low complexity" evidence="1">
    <location>
        <begin position="339"/>
        <end position="353"/>
    </location>
</feature>
<feature type="compositionally biased region" description="Polar residues" evidence="1">
    <location>
        <begin position="79"/>
        <end position="88"/>
    </location>
</feature>
<evidence type="ECO:0000313" key="3">
    <source>
        <dbReference type="Proteomes" id="UP000326198"/>
    </source>
</evidence>
<sequence length="546" mass="58074">MAPGSSSALKASRGGTAQVRPSTTQRALSGETLARPGTHPSVPEPRASVPCRDNGKDGRVDNRPTKETLQAPIKPQPSKRASATQISMDSELPPAPKQASPDISSSSSAASSSASRTGHAQPQQPSQDEADNLTTFPPFAVSPKDKVKQFLESQGLGEPSDAPHRSALDHLRSRPPTPWPGAGADPESVPSMDDARPPVPSPQLPRVPTADEQPPLHKPTADKRPKAIDLKDLRLSQLDISSRALSSLPASSRFHNEDDISIIDEPGRLTPITEVPSELSRANSPIDSLLAGGKPRPIIEQPNPPVKKPLAPKPVEMPTPRHVAPAAREVPKPQPPPSSSSSSSSSTVLSSMPDRPGTPQVPVGLSKPKPKAPAGGPHVRPDVASTKKLERKPSKLKITTTSNSAVDSGSRRQSETTSETRSDKPATDLPQQRLSSPFNPLKSSKQAWDLETIASEDSWFQENEDGEDGEDSDSGESGGPRRTPPGPVRARLTVETVECTFRPPAQTPDLDQAQYDTATGQARNEFFPPWAVGSQALSEGARDLRT</sequence>
<proteinExistence type="predicted"/>
<feature type="compositionally biased region" description="Basic and acidic residues" evidence="1">
    <location>
        <begin position="219"/>
        <end position="229"/>
    </location>
</feature>
<feature type="compositionally biased region" description="Basic and acidic residues" evidence="1">
    <location>
        <begin position="161"/>
        <end position="172"/>
    </location>
</feature>
<feature type="region of interest" description="Disordered" evidence="1">
    <location>
        <begin position="1"/>
        <end position="229"/>
    </location>
</feature>
<evidence type="ECO:0000256" key="1">
    <source>
        <dbReference type="SAM" id="MobiDB-lite"/>
    </source>
</evidence>
<feature type="compositionally biased region" description="Polar residues" evidence="1">
    <location>
        <begin position="116"/>
        <end position="135"/>
    </location>
</feature>
<keyword evidence="3" id="KW-1185">Reference proteome</keyword>
<evidence type="ECO:0000313" key="2">
    <source>
        <dbReference type="EMBL" id="KAE8383207.1"/>
    </source>
</evidence>
<feature type="compositionally biased region" description="Basic and acidic residues" evidence="1">
    <location>
        <begin position="409"/>
        <end position="426"/>
    </location>
</feature>
<feature type="compositionally biased region" description="Acidic residues" evidence="1">
    <location>
        <begin position="462"/>
        <end position="474"/>
    </location>
</feature>
<feature type="compositionally biased region" description="Pro residues" evidence="1">
    <location>
        <begin position="302"/>
        <end position="317"/>
    </location>
</feature>
<feature type="compositionally biased region" description="Low complexity" evidence="1">
    <location>
        <begin position="244"/>
        <end position="253"/>
    </location>
</feature>
<protein>
    <submittedName>
        <fullName evidence="2">Uncharacterized protein</fullName>
    </submittedName>
</protein>
<dbReference type="AlphaFoldDB" id="A0A5N7BNX2"/>
<feature type="compositionally biased region" description="Basic and acidic residues" evidence="1">
    <location>
        <begin position="53"/>
        <end position="66"/>
    </location>
</feature>
<feature type="compositionally biased region" description="Low complexity" evidence="1">
    <location>
        <begin position="104"/>
        <end position="115"/>
    </location>
</feature>
<feature type="compositionally biased region" description="Polar residues" evidence="1">
    <location>
        <begin position="397"/>
        <end position="407"/>
    </location>
</feature>
<dbReference type="EMBL" id="ML736156">
    <property type="protein sequence ID" value="KAE8383207.1"/>
    <property type="molecule type" value="Genomic_DNA"/>
</dbReference>
<feature type="region of interest" description="Disordered" evidence="1">
    <location>
        <begin position="526"/>
        <end position="546"/>
    </location>
</feature>
<feature type="region of interest" description="Disordered" evidence="1">
    <location>
        <begin position="244"/>
        <end position="490"/>
    </location>
</feature>